<evidence type="ECO:0000313" key="4">
    <source>
        <dbReference type="Proteomes" id="UP000662074"/>
    </source>
</evidence>
<keyword evidence="1" id="KW-0472">Membrane</keyword>
<proteinExistence type="predicted"/>
<feature type="transmembrane region" description="Helical" evidence="1">
    <location>
        <begin position="288"/>
        <end position="307"/>
    </location>
</feature>
<reference evidence="3" key="1">
    <citation type="journal article" date="2014" name="Int. J. Syst. Evol. Microbiol.">
        <title>Complete genome sequence of Corynebacterium casei LMG S-19264T (=DSM 44701T), isolated from a smear-ripened cheese.</title>
        <authorList>
            <consortium name="US DOE Joint Genome Institute (JGI-PGF)"/>
            <person name="Walter F."/>
            <person name="Albersmeier A."/>
            <person name="Kalinowski J."/>
            <person name="Ruckert C."/>
        </authorList>
    </citation>
    <scope>NUCLEOTIDE SEQUENCE</scope>
    <source>
        <strain evidence="3">CCM 8711</strain>
    </source>
</reference>
<keyword evidence="3" id="KW-0012">Acyltransferase</keyword>
<organism evidence="3 4">
    <name type="scientific">Mucilaginibacter galii</name>
    <dbReference type="NCBI Taxonomy" id="2005073"/>
    <lineage>
        <taxon>Bacteria</taxon>
        <taxon>Pseudomonadati</taxon>
        <taxon>Bacteroidota</taxon>
        <taxon>Sphingobacteriia</taxon>
        <taxon>Sphingobacteriales</taxon>
        <taxon>Sphingobacteriaceae</taxon>
        <taxon>Mucilaginibacter</taxon>
    </lineage>
</organism>
<feature type="transmembrane region" description="Helical" evidence="1">
    <location>
        <begin position="189"/>
        <end position="209"/>
    </location>
</feature>
<dbReference type="Pfam" id="PF01757">
    <property type="entry name" value="Acyl_transf_3"/>
    <property type="match status" value="1"/>
</dbReference>
<dbReference type="Proteomes" id="UP000662074">
    <property type="component" value="Unassembled WGS sequence"/>
</dbReference>
<dbReference type="PANTHER" id="PTHR23028:SF53">
    <property type="entry name" value="ACYL_TRANSF_3 DOMAIN-CONTAINING PROTEIN"/>
    <property type="match status" value="1"/>
</dbReference>
<keyword evidence="1" id="KW-0812">Transmembrane</keyword>
<feature type="transmembrane region" description="Helical" evidence="1">
    <location>
        <begin position="50"/>
        <end position="66"/>
    </location>
</feature>
<keyword evidence="3" id="KW-0808">Transferase</keyword>
<feature type="transmembrane region" description="Helical" evidence="1">
    <location>
        <begin position="12"/>
        <end position="30"/>
    </location>
</feature>
<dbReference type="RefSeq" id="WP_188417083.1">
    <property type="nucleotide sequence ID" value="NZ_BMDO01000006.1"/>
</dbReference>
<dbReference type="GO" id="GO:0009103">
    <property type="term" value="P:lipopolysaccharide biosynthetic process"/>
    <property type="evidence" value="ECO:0007669"/>
    <property type="project" value="TreeGrafter"/>
</dbReference>
<dbReference type="GO" id="GO:0016020">
    <property type="term" value="C:membrane"/>
    <property type="evidence" value="ECO:0007669"/>
    <property type="project" value="TreeGrafter"/>
</dbReference>
<keyword evidence="1" id="KW-1133">Transmembrane helix</keyword>
<protein>
    <submittedName>
        <fullName evidence="3">Acyltransferase</fullName>
    </submittedName>
</protein>
<sequence length="362" mass="42014">MQLKYFKELDGVRGLAAIMVVLFHIKQSGISNDAVARILYKAGNFGQTGVILFFVLSGFLITRILLISKHKEAYFKKFYIRRSLRIFPLYYLALAIFVIVVPYFTTGKVVPFSQSWSFWVYLQNIGFTFKWSLTGPNHFWSLAVEEHFYLVWPFVVYFLSEKWLLRTIGLIVLGSIITRIIMLNMGYAGIFYFTLTTMDCLAIGGFVALNERNKWINVRQTLYIMAATLLLLITNWALFKGEGNDFIQVLKLPFISVFYMCVISLLVSTVSYLNRFFQSSILTYTGKISYGLYVFHPLCILAVEKYFKGQPFIVILALIAITSYSVASISYYGYEYWFLKQKDRFENFTWSRISRKNPAKSI</sequence>
<evidence type="ECO:0000256" key="1">
    <source>
        <dbReference type="SAM" id="Phobius"/>
    </source>
</evidence>
<dbReference type="PANTHER" id="PTHR23028">
    <property type="entry name" value="ACETYLTRANSFERASE"/>
    <property type="match status" value="1"/>
</dbReference>
<feature type="transmembrane region" description="Helical" evidence="1">
    <location>
        <begin position="221"/>
        <end position="239"/>
    </location>
</feature>
<feature type="transmembrane region" description="Helical" evidence="1">
    <location>
        <begin position="139"/>
        <end position="159"/>
    </location>
</feature>
<dbReference type="InterPro" id="IPR050879">
    <property type="entry name" value="Acyltransferase_3"/>
</dbReference>
<keyword evidence="4" id="KW-1185">Reference proteome</keyword>
<feature type="transmembrane region" description="Helical" evidence="1">
    <location>
        <begin position="313"/>
        <end position="334"/>
    </location>
</feature>
<comment type="caution">
    <text evidence="3">The sequence shown here is derived from an EMBL/GenBank/DDBJ whole genome shotgun (WGS) entry which is preliminary data.</text>
</comment>
<feature type="domain" description="Acyltransferase 3" evidence="2">
    <location>
        <begin position="7"/>
        <end position="326"/>
    </location>
</feature>
<dbReference type="GO" id="GO:0016747">
    <property type="term" value="F:acyltransferase activity, transferring groups other than amino-acyl groups"/>
    <property type="evidence" value="ECO:0007669"/>
    <property type="project" value="InterPro"/>
</dbReference>
<reference evidence="3" key="2">
    <citation type="submission" date="2020-09" db="EMBL/GenBank/DDBJ databases">
        <authorList>
            <person name="Sun Q."/>
            <person name="Sedlacek I."/>
        </authorList>
    </citation>
    <scope>NUCLEOTIDE SEQUENCE</scope>
    <source>
        <strain evidence="3">CCM 8711</strain>
    </source>
</reference>
<dbReference type="AlphaFoldDB" id="A0A917JBU4"/>
<accession>A0A917JBU4</accession>
<dbReference type="EMBL" id="BMDO01000006">
    <property type="protein sequence ID" value="GGI51206.1"/>
    <property type="molecule type" value="Genomic_DNA"/>
</dbReference>
<evidence type="ECO:0000313" key="3">
    <source>
        <dbReference type="EMBL" id="GGI51206.1"/>
    </source>
</evidence>
<gene>
    <name evidence="3" type="ORF">GCM10011425_24180</name>
</gene>
<name>A0A917JBU4_9SPHI</name>
<evidence type="ECO:0000259" key="2">
    <source>
        <dbReference type="Pfam" id="PF01757"/>
    </source>
</evidence>
<feature type="transmembrane region" description="Helical" evidence="1">
    <location>
        <begin position="254"/>
        <end position="276"/>
    </location>
</feature>
<feature type="transmembrane region" description="Helical" evidence="1">
    <location>
        <begin position="87"/>
        <end position="105"/>
    </location>
</feature>
<feature type="transmembrane region" description="Helical" evidence="1">
    <location>
        <begin position="164"/>
        <end position="183"/>
    </location>
</feature>
<dbReference type="InterPro" id="IPR002656">
    <property type="entry name" value="Acyl_transf_3_dom"/>
</dbReference>